<dbReference type="Pfam" id="PF13692">
    <property type="entry name" value="Glyco_trans_1_4"/>
    <property type="match status" value="1"/>
</dbReference>
<organism evidence="2 3">
    <name type="scientific">Candidatus Litorirhabdus singularis</name>
    <dbReference type="NCBI Taxonomy" id="2518993"/>
    <lineage>
        <taxon>Bacteria</taxon>
        <taxon>Pseudomonadati</taxon>
        <taxon>Pseudomonadota</taxon>
        <taxon>Gammaproteobacteria</taxon>
        <taxon>Cellvibrionales</taxon>
        <taxon>Halieaceae</taxon>
        <taxon>Candidatus Litorirhabdus</taxon>
    </lineage>
</organism>
<evidence type="ECO:0000259" key="1">
    <source>
        <dbReference type="Pfam" id="PF13579"/>
    </source>
</evidence>
<dbReference type="Pfam" id="PF13579">
    <property type="entry name" value="Glyco_trans_4_4"/>
    <property type="match status" value="1"/>
</dbReference>
<dbReference type="Gene3D" id="3.40.50.2000">
    <property type="entry name" value="Glycogen Phosphorylase B"/>
    <property type="match status" value="2"/>
</dbReference>
<keyword evidence="3" id="KW-1185">Reference proteome</keyword>
<dbReference type="EMBL" id="SHNN01000003">
    <property type="protein sequence ID" value="MCX2982537.1"/>
    <property type="molecule type" value="Genomic_DNA"/>
</dbReference>
<reference evidence="2" key="1">
    <citation type="submission" date="2019-02" db="EMBL/GenBank/DDBJ databases">
        <authorList>
            <person name="Li S.-H."/>
        </authorList>
    </citation>
    <scope>NUCLEOTIDE SEQUENCE</scope>
    <source>
        <strain evidence="2">IMCC14734</strain>
    </source>
</reference>
<evidence type="ECO:0000313" key="3">
    <source>
        <dbReference type="Proteomes" id="UP001143362"/>
    </source>
</evidence>
<dbReference type="SUPFAM" id="SSF53756">
    <property type="entry name" value="UDP-Glycosyltransferase/glycogen phosphorylase"/>
    <property type="match status" value="1"/>
</dbReference>
<accession>A0ABT3TJQ7</accession>
<feature type="domain" description="Glycosyltransferase subfamily 4-like N-terminal" evidence="1">
    <location>
        <begin position="61"/>
        <end position="194"/>
    </location>
</feature>
<name>A0ABT3TJQ7_9GAMM</name>
<gene>
    <name evidence="2" type="ORF">EYC98_16870</name>
</gene>
<proteinExistence type="predicted"/>
<sequence length="395" mass="43467">MAMVSLERWMTSPNLFAMDKPTLLILGVQLESEGYPNVLHRVAALQDSAHFSVSKIHYSAWATSTQRSAGLGRVLRNFWRMLAAHCAVLFCYLRHPPIDCIYVPYPGTLLLWALSFLPRRSKRVVVDTFISLYDTVVLDRGLLRENSLAARLLFLLERRALRAASINIVDTEQSASHLCALFGLRAEQVLAIPLSTDEENFIPVTEQADPARCRVLFVGTLIPLHGVQTITAAAALLADRVDIEISVIGDGQQAAELEQVLAANPGCLNWQRQWMSSQELAGAIAESDICLGIFGDTEKTQRVLPLKLYAYARVGRCIITAATECTERFSAGVDYQPWHTVPAADPQALAQAIVELADAPAARDELASNAVRFYRDRLSNVAAQQQLQAVLLGGT</sequence>
<evidence type="ECO:0000313" key="2">
    <source>
        <dbReference type="EMBL" id="MCX2982537.1"/>
    </source>
</evidence>
<comment type="caution">
    <text evidence="2">The sequence shown here is derived from an EMBL/GenBank/DDBJ whole genome shotgun (WGS) entry which is preliminary data.</text>
</comment>
<dbReference type="Proteomes" id="UP001143362">
    <property type="component" value="Unassembled WGS sequence"/>
</dbReference>
<protein>
    <submittedName>
        <fullName evidence="2">Glycosyltransferase</fullName>
    </submittedName>
</protein>
<dbReference type="InterPro" id="IPR028098">
    <property type="entry name" value="Glyco_trans_4-like_N"/>
</dbReference>
<dbReference type="PANTHER" id="PTHR12526">
    <property type="entry name" value="GLYCOSYLTRANSFERASE"/>
    <property type="match status" value="1"/>
</dbReference>